<evidence type="ECO:0000256" key="5">
    <source>
        <dbReference type="ARBA" id="ARBA00022692"/>
    </source>
</evidence>
<keyword evidence="4" id="KW-0410">Iron transport</keyword>
<keyword evidence="9 11" id="KW-0472">Membrane</keyword>
<dbReference type="Proteomes" id="UP000297713">
    <property type="component" value="Unassembled WGS sequence"/>
</dbReference>
<comment type="subcellular location">
    <subcellularLocation>
        <location evidence="1">Cell outer membrane</location>
        <topology evidence="1">Multi-pass membrane protein</topology>
    </subcellularLocation>
</comment>
<evidence type="ECO:0000256" key="3">
    <source>
        <dbReference type="ARBA" id="ARBA00022452"/>
    </source>
</evidence>
<dbReference type="InterPro" id="IPR036942">
    <property type="entry name" value="Beta-barrel_TonB_sf"/>
</dbReference>
<keyword evidence="13" id="KW-1185">Reference proteome</keyword>
<dbReference type="AlphaFoldDB" id="A0A4Y8PGS5"/>
<comment type="caution">
    <text evidence="12">The sequence shown here is derived from an EMBL/GenBank/DDBJ whole genome shotgun (WGS) entry which is preliminary data.</text>
</comment>
<protein>
    <recommendedName>
        <fullName evidence="14">Outer membrane receptor protein</fullName>
    </recommendedName>
</protein>
<keyword evidence="3" id="KW-1134">Transmembrane beta strand</keyword>
<dbReference type="Gene3D" id="2.40.170.20">
    <property type="entry name" value="TonB-dependent receptor, beta-barrel domain"/>
    <property type="match status" value="1"/>
</dbReference>
<evidence type="ECO:0000256" key="6">
    <source>
        <dbReference type="ARBA" id="ARBA00023004"/>
    </source>
</evidence>
<proteinExistence type="predicted"/>
<dbReference type="OrthoDB" id="127311at2"/>
<evidence type="ECO:0000256" key="8">
    <source>
        <dbReference type="ARBA" id="ARBA00023077"/>
    </source>
</evidence>
<keyword evidence="5 11" id="KW-0812">Transmembrane</keyword>
<keyword evidence="10" id="KW-0998">Cell outer membrane</keyword>
<accession>A0A4Y8PGS5</accession>
<evidence type="ECO:0000256" key="10">
    <source>
        <dbReference type="ARBA" id="ARBA00023237"/>
    </source>
</evidence>
<sequence length="805" mass="91403">MIKTKRFYYWILFILPSLYWVGTFSLAEDNTEESLPETTLKVKGKIPIEKDEQSSFLLSPIKQFGPIDVLDSPRTVFIIDKSLIQATGMGLQPFLDPLSMTFLVPSAYSSVNYGLGIAPFSRGYPSTPYINGMEMNVQNGAFQGIPMNWNMIESFDFIEGPAQAVFGATQTSSGVTNYLTKQPYFDSFRSSAQFTLGMYEKYMWLVDLGGPIRSDLAYRLSYQGIENGNYYQYVHNVQQNVYFSLGFHPSETYRADFMADLGTYDYTPLFMWMNRPTEALITTGLYPTGSLPSSLINIGTINNPPFSLYAGQLEPISRRILLQNPEGGGRAVLGMLQFVQKITVSDQLTFLDSTLLWYNRENLLQPPVYYCLSSAGDYEIGHRTECLLDLYFSQNNFPLTLHDLVDSGIEWHIQRNLEYVASSFFGSNVWDMVLSQPISWNMNNSTFFRQNIENPHAKFGGLWPIPGAPQGYFFNPLNGSAGSTDSFFYSIAPFIQQLICLNPHFDLSLGLRDTTYFVQATTPPGTPFILFKELSTTQSDPLITVGPSFKPLKWLNIYFSYTLEYTTDAAVLGGYSPVFDSQSFHQQDALYEAGIKCNLIKNKLFVSGDIFSQGLWLDNIGLNPTKTTVNGIEFNVSYSPFQYLLFRIGFAYQYGSENWTDVPHGPLETQTYSTDYAQLFSLALDNNSFFPPGLYPFIGWPKELVDGVINYSPTTGLGFTLGISWFSSQFLGYNYSTTIPPEFIIRSRIYYNLPHWQFAFYFYNVTDEKYWLPFGVGIQSARIFDYANIVPGMPFWIQGSLSYFF</sequence>
<keyword evidence="7" id="KW-0406">Ion transport</keyword>
<keyword evidence="6" id="KW-0408">Iron</keyword>
<dbReference type="Gene3D" id="2.170.130.10">
    <property type="entry name" value="TonB-dependent receptor, plug domain"/>
    <property type="match status" value="1"/>
</dbReference>
<dbReference type="InterPro" id="IPR037066">
    <property type="entry name" value="Plug_dom_sf"/>
</dbReference>
<evidence type="ECO:0000313" key="13">
    <source>
        <dbReference type="Proteomes" id="UP000297713"/>
    </source>
</evidence>
<dbReference type="InterPro" id="IPR039426">
    <property type="entry name" value="TonB-dep_rcpt-like"/>
</dbReference>
<keyword evidence="11" id="KW-1133">Transmembrane helix</keyword>
<evidence type="ECO:0008006" key="14">
    <source>
        <dbReference type="Google" id="ProtNLM"/>
    </source>
</evidence>
<evidence type="ECO:0000256" key="9">
    <source>
        <dbReference type="ARBA" id="ARBA00023136"/>
    </source>
</evidence>
<dbReference type="PANTHER" id="PTHR32552:SF81">
    <property type="entry name" value="TONB-DEPENDENT OUTER MEMBRANE RECEPTOR"/>
    <property type="match status" value="1"/>
</dbReference>
<dbReference type="GO" id="GO:0009279">
    <property type="term" value="C:cell outer membrane"/>
    <property type="evidence" value="ECO:0007669"/>
    <property type="project" value="UniProtKB-SubCell"/>
</dbReference>
<dbReference type="GO" id="GO:0006826">
    <property type="term" value="P:iron ion transport"/>
    <property type="evidence" value="ECO:0007669"/>
    <property type="project" value="UniProtKB-KW"/>
</dbReference>
<evidence type="ECO:0000256" key="1">
    <source>
        <dbReference type="ARBA" id="ARBA00004571"/>
    </source>
</evidence>
<evidence type="ECO:0000256" key="7">
    <source>
        <dbReference type="ARBA" id="ARBA00023065"/>
    </source>
</evidence>
<organism evidence="12 13">
    <name type="scientific">Methylacidiphilum caldifontis</name>
    <dbReference type="NCBI Taxonomy" id="2795386"/>
    <lineage>
        <taxon>Bacteria</taxon>
        <taxon>Pseudomonadati</taxon>
        <taxon>Verrucomicrobiota</taxon>
        <taxon>Methylacidiphilae</taxon>
        <taxon>Methylacidiphilales</taxon>
        <taxon>Methylacidiphilaceae</taxon>
        <taxon>Methylacidiphilum (ex Ratnadevi et al. 2023)</taxon>
    </lineage>
</organism>
<evidence type="ECO:0000256" key="4">
    <source>
        <dbReference type="ARBA" id="ARBA00022496"/>
    </source>
</evidence>
<gene>
    <name evidence="12" type="ORF">A7Q10_04140</name>
</gene>
<evidence type="ECO:0000256" key="11">
    <source>
        <dbReference type="SAM" id="Phobius"/>
    </source>
</evidence>
<dbReference type="RefSeq" id="WP_134439153.1">
    <property type="nucleotide sequence ID" value="NZ_LXQC01000057.1"/>
</dbReference>
<dbReference type="SUPFAM" id="SSF56935">
    <property type="entry name" value="Porins"/>
    <property type="match status" value="1"/>
</dbReference>
<reference evidence="12 13" key="1">
    <citation type="submission" date="2016-05" db="EMBL/GenBank/DDBJ databases">
        <title>Diversity and Homogeneity among Thermoacidophilic Verrucomicrobia Methanotrophs Linked with Geographical Origin.</title>
        <authorList>
            <person name="Erikstad H.-A."/>
            <person name="Smestad N.B."/>
            <person name="Ceballos R.M."/>
            <person name="Birkeland N.-K."/>
        </authorList>
    </citation>
    <scope>NUCLEOTIDE SEQUENCE [LARGE SCALE GENOMIC DNA]</scope>
    <source>
        <strain evidence="12 13">Phi</strain>
    </source>
</reference>
<name>A0A4Y8PGS5_9BACT</name>
<evidence type="ECO:0000313" key="12">
    <source>
        <dbReference type="EMBL" id="TFE71787.1"/>
    </source>
</evidence>
<dbReference type="EMBL" id="LXQC01000057">
    <property type="protein sequence ID" value="TFE71787.1"/>
    <property type="molecule type" value="Genomic_DNA"/>
</dbReference>
<dbReference type="PANTHER" id="PTHR32552">
    <property type="entry name" value="FERRICHROME IRON RECEPTOR-RELATED"/>
    <property type="match status" value="1"/>
</dbReference>
<keyword evidence="2" id="KW-0813">Transport</keyword>
<evidence type="ECO:0000256" key="2">
    <source>
        <dbReference type="ARBA" id="ARBA00022448"/>
    </source>
</evidence>
<keyword evidence="8" id="KW-0798">TonB box</keyword>
<feature type="transmembrane region" description="Helical" evidence="11">
    <location>
        <begin position="7"/>
        <end position="27"/>
    </location>
</feature>